<sequence>MTPSETLENPALSVIRKVKLEDLDLNPKLDVHTMTCKLDRLDLPGFFGPIST</sequence>
<proteinExistence type="predicted"/>
<protein>
    <submittedName>
        <fullName evidence="1">Uncharacterized protein</fullName>
    </submittedName>
</protein>
<gene>
    <name evidence="1" type="ORF">Csp_A05870</name>
</gene>
<dbReference type="EMBL" id="FN543104">
    <property type="protein sequence ID" value="CBA28156.1"/>
    <property type="molecule type" value="Genomic_DNA"/>
</dbReference>
<dbReference type="AlphaFoldDB" id="C9Y8Y6"/>
<accession>C9Y8Y6</accession>
<evidence type="ECO:0000313" key="1">
    <source>
        <dbReference type="EMBL" id="CBA28156.1"/>
    </source>
</evidence>
<organism evidence="1">
    <name type="scientific">Curvibacter symbiont subsp. Hydra magnipapillata</name>
    <dbReference type="NCBI Taxonomy" id="667019"/>
    <lineage>
        <taxon>Bacteria</taxon>
        <taxon>Pseudomonadati</taxon>
        <taxon>Pseudomonadota</taxon>
        <taxon>Betaproteobacteria</taxon>
        <taxon>Burkholderiales</taxon>
        <taxon>Comamonadaceae</taxon>
        <taxon>Curvibacter</taxon>
    </lineage>
</organism>
<name>C9Y8Y6_CURXX</name>
<reference evidence="1" key="1">
    <citation type="journal article" date="2010" name="Nature">
        <title>The dynamic genome of Hydra.</title>
        <authorList>
            <person name="Chapman J.A."/>
            <person name="Kirkness E.F."/>
            <person name="Simakov O."/>
            <person name="Hampson S.E."/>
            <person name="Mitros T."/>
            <person name="Weinmaier T."/>
            <person name="Rattei T."/>
            <person name="Balasubramanian P.G."/>
            <person name="Borman J."/>
            <person name="Busam D."/>
            <person name="Disbennett K."/>
            <person name="Pfannkoch C."/>
            <person name="Sumin N."/>
            <person name="Sutton G."/>
            <person name="Viswanathan L."/>
            <person name="Walenz B."/>
            <person name="Goodstein D.M."/>
            <person name="Hellsten U."/>
            <person name="Kawashima T."/>
            <person name="Prochnik S.E."/>
            <person name="Putnam N.H."/>
            <person name="Shu S."/>
            <person name="Blumberg B."/>
            <person name="Dana C.E."/>
            <person name="Gee L."/>
            <person name="Kibler D.F."/>
            <person name="Law L."/>
            <person name="Lindgens D."/>
            <person name="Martinez D.E."/>
            <person name="Peng J."/>
            <person name="Wigge P.A."/>
            <person name="Bertulat B."/>
            <person name="Guder C."/>
            <person name="Nakamura Y."/>
            <person name="Ozbek S."/>
            <person name="Watanabe H."/>
            <person name="Khalturin K."/>
            <person name="Hemmrich G."/>
            <person name="Franke A."/>
            <person name="Augustin R."/>
            <person name="Fraune S."/>
            <person name="Hayakawa E."/>
            <person name="Hayakawa S."/>
            <person name="Hirose M."/>
            <person name="Hwang J."/>
            <person name="Ikeo K."/>
            <person name="Nishimiya-Fujisawa C."/>
            <person name="Ogura A."/>
            <person name="Takahashi T."/>
            <person name="Steinmetz P.R."/>
            <person name="Zhang X."/>
            <person name="Aufschnaiter R."/>
            <person name="Eder M.K."/>
            <person name="Gorny A.K."/>
            <person name="Salvenmoser W."/>
            <person name="Heimberg A.M."/>
            <person name="Wheeler B.M."/>
            <person name="Peterson K.J."/>
            <person name="Boettger A."/>
            <person name="Tischler P."/>
            <person name="Wolf A."/>
            <person name="Gojobori T."/>
            <person name="Remington K.A."/>
            <person name="Strausberg R.L."/>
            <person name="Venter J."/>
            <person name="Technau U."/>
            <person name="Hobmayer B."/>
            <person name="Bosch T.C."/>
            <person name="Holstein T.W."/>
            <person name="Fujisawa T."/>
            <person name="Bode H.R."/>
            <person name="David C.N."/>
            <person name="Rokhsar D.S."/>
            <person name="Steele R.E."/>
        </authorList>
    </citation>
    <scope>NUCLEOTIDE SEQUENCE</scope>
</reference>